<dbReference type="PRINTS" id="PR00411">
    <property type="entry name" value="PNDRDTASEI"/>
</dbReference>
<keyword evidence="5" id="KW-0547">Nucleotide-binding</keyword>
<organism evidence="10 11">
    <name type="scientific">Brachybacterium endophyticum</name>
    <dbReference type="NCBI Taxonomy" id="2182385"/>
    <lineage>
        <taxon>Bacteria</taxon>
        <taxon>Bacillati</taxon>
        <taxon>Actinomycetota</taxon>
        <taxon>Actinomycetes</taxon>
        <taxon>Micrococcales</taxon>
        <taxon>Dermabacteraceae</taxon>
        <taxon>Brachybacterium</taxon>
    </lineage>
</organism>
<dbReference type="OrthoDB" id="9800167at2"/>
<feature type="binding site" evidence="5">
    <location>
        <position position="300"/>
    </location>
    <ligand>
        <name>NAD(+)</name>
        <dbReference type="ChEBI" id="CHEBI:57540"/>
    </ligand>
</feature>
<comment type="similarity">
    <text evidence="1">Belongs to the class-I pyridine nucleotide-disulfide oxidoreductase family.</text>
</comment>
<evidence type="ECO:0000256" key="3">
    <source>
        <dbReference type="ARBA" id="ARBA00022827"/>
    </source>
</evidence>
<evidence type="ECO:0000256" key="1">
    <source>
        <dbReference type="ARBA" id="ARBA00007532"/>
    </source>
</evidence>
<evidence type="ECO:0000259" key="9">
    <source>
        <dbReference type="Pfam" id="PF07992"/>
    </source>
</evidence>
<feature type="binding site" evidence="5">
    <location>
        <begin position="203"/>
        <end position="210"/>
    </location>
    <ligand>
        <name>NAD(+)</name>
        <dbReference type="ChEBI" id="CHEBI:57540"/>
    </ligand>
</feature>
<keyword evidence="11" id="KW-1185">Reference proteome</keyword>
<evidence type="ECO:0000313" key="10">
    <source>
        <dbReference type="EMBL" id="PWH06354.1"/>
    </source>
</evidence>
<evidence type="ECO:0000256" key="6">
    <source>
        <dbReference type="PIRSR" id="PIRSR000350-4"/>
    </source>
</evidence>
<comment type="caution">
    <text evidence="10">The sequence shown here is derived from an EMBL/GenBank/DDBJ whole genome shotgun (WGS) entry which is preliminary data.</text>
</comment>
<evidence type="ECO:0000313" key="11">
    <source>
        <dbReference type="Proteomes" id="UP000245590"/>
    </source>
</evidence>
<dbReference type="InterPro" id="IPR016156">
    <property type="entry name" value="FAD/NAD-linked_Rdtase_dimer_sf"/>
</dbReference>
<gene>
    <name evidence="10" type="ORF">DEO23_05075</name>
</gene>
<reference evidence="10 11" key="1">
    <citation type="submission" date="2018-05" db="EMBL/GenBank/DDBJ databases">
        <title>Brachybacterium sp. M1HQ-2T, whole genome shotgun sequence.</title>
        <authorList>
            <person name="Tuo L."/>
        </authorList>
    </citation>
    <scope>NUCLEOTIDE SEQUENCE [LARGE SCALE GENOMIC DNA]</scope>
    <source>
        <strain evidence="10 11">M1HQ-2</strain>
    </source>
</reference>
<dbReference type="EMBL" id="QFKX01000002">
    <property type="protein sequence ID" value="PWH06354.1"/>
    <property type="molecule type" value="Genomic_DNA"/>
</dbReference>
<dbReference type="AlphaFoldDB" id="A0A2U2RKP3"/>
<dbReference type="Pfam" id="PF02852">
    <property type="entry name" value="Pyr_redox_dim"/>
    <property type="match status" value="1"/>
</dbReference>
<dbReference type="Pfam" id="PF07992">
    <property type="entry name" value="Pyr_redox_2"/>
    <property type="match status" value="1"/>
</dbReference>
<dbReference type="SUPFAM" id="SSF51905">
    <property type="entry name" value="FAD/NAD(P)-binding domain"/>
    <property type="match status" value="1"/>
</dbReference>
<feature type="binding site" evidence="5">
    <location>
        <position position="334"/>
    </location>
    <ligand>
        <name>FAD</name>
        <dbReference type="ChEBI" id="CHEBI:57692"/>
    </ligand>
</feature>
<feature type="binding site" evidence="5">
    <location>
        <begin position="168"/>
        <end position="170"/>
    </location>
    <ligand>
        <name>FAD</name>
        <dbReference type="ChEBI" id="CHEBI:57692"/>
    </ligand>
</feature>
<protein>
    <submittedName>
        <fullName evidence="10">Pyridine nucleotide-disulfide oxidoreductase</fullName>
    </submittedName>
</protein>
<dbReference type="PANTHER" id="PTHR22912:SF151">
    <property type="entry name" value="DIHYDROLIPOYL DEHYDROGENASE, MITOCHONDRIAL"/>
    <property type="match status" value="1"/>
</dbReference>
<comment type="cofactor">
    <cofactor evidence="5">
        <name>FAD</name>
        <dbReference type="ChEBI" id="CHEBI:57692"/>
    </cofactor>
    <text evidence="5">Binds 1 FAD per subunit.</text>
</comment>
<dbReference type="InterPro" id="IPR004099">
    <property type="entry name" value="Pyr_nucl-diS_OxRdtase_dimer"/>
</dbReference>
<dbReference type="InterPro" id="IPR023753">
    <property type="entry name" value="FAD/NAD-binding_dom"/>
</dbReference>
<dbReference type="GO" id="GO:0006103">
    <property type="term" value="P:2-oxoglutarate metabolic process"/>
    <property type="evidence" value="ECO:0007669"/>
    <property type="project" value="TreeGrafter"/>
</dbReference>
<dbReference type="SUPFAM" id="SSF55424">
    <property type="entry name" value="FAD/NAD-linked reductases, dimerisation (C-terminal) domain"/>
    <property type="match status" value="1"/>
</dbReference>
<dbReference type="PIRSF" id="PIRSF000350">
    <property type="entry name" value="Mercury_reductase_MerA"/>
    <property type="match status" value="1"/>
</dbReference>
<dbReference type="GO" id="GO:0050660">
    <property type="term" value="F:flavin adenine dinucleotide binding"/>
    <property type="evidence" value="ECO:0007669"/>
    <property type="project" value="TreeGrafter"/>
</dbReference>
<dbReference type="RefSeq" id="WP_109274947.1">
    <property type="nucleotide sequence ID" value="NZ_QFKX01000002.1"/>
</dbReference>
<feature type="compositionally biased region" description="Low complexity" evidence="7">
    <location>
        <begin position="1"/>
        <end position="20"/>
    </location>
</feature>
<dbReference type="InterPro" id="IPR050151">
    <property type="entry name" value="Class-I_Pyr_Nuc-Dis_Oxidored"/>
</dbReference>
<evidence type="ECO:0000256" key="5">
    <source>
        <dbReference type="PIRSR" id="PIRSR000350-3"/>
    </source>
</evidence>
<dbReference type="Gene3D" id="3.30.390.30">
    <property type="match status" value="1"/>
</dbReference>
<dbReference type="PRINTS" id="PR00368">
    <property type="entry name" value="FADPNR"/>
</dbReference>
<dbReference type="PANTHER" id="PTHR22912">
    <property type="entry name" value="DISULFIDE OXIDOREDUCTASE"/>
    <property type="match status" value="1"/>
</dbReference>
<evidence type="ECO:0000256" key="4">
    <source>
        <dbReference type="ARBA" id="ARBA00023027"/>
    </source>
</evidence>
<feature type="region of interest" description="Disordered" evidence="7">
    <location>
        <begin position="1"/>
        <end position="22"/>
    </location>
</feature>
<evidence type="ECO:0000259" key="8">
    <source>
        <dbReference type="Pfam" id="PF02852"/>
    </source>
</evidence>
<keyword evidence="2" id="KW-0285">Flavoprotein</keyword>
<feature type="binding site" evidence="5">
    <location>
        <position position="76"/>
    </location>
    <ligand>
        <name>FAD</name>
        <dbReference type="ChEBI" id="CHEBI:57692"/>
    </ligand>
</feature>
<name>A0A2U2RKP3_9MICO</name>
<dbReference type="Proteomes" id="UP000245590">
    <property type="component" value="Unassembled WGS sequence"/>
</dbReference>
<feature type="domain" description="FAD/NAD(P)-binding" evidence="9">
    <location>
        <begin position="30"/>
        <end position="317"/>
    </location>
</feature>
<dbReference type="InterPro" id="IPR036188">
    <property type="entry name" value="FAD/NAD-bd_sf"/>
</dbReference>
<accession>A0A2U2RKP3</accession>
<keyword evidence="3 5" id="KW-0274">FAD</keyword>
<dbReference type="Gene3D" id="3.50.50.60">
    <property type="entry name" value="FAD/NAD(P)-binding domain"/>
    <property type="match status" value="2"/>
</dbReference>
<dbReference type="InterPro" id="IPR001100">
    <property type="entry name" value="Pyr_nuc-diS_OxRdtase"/>
</dbReference>
<evidence type="ECO:0000256" key="7">
    <source>
        <dbReference type="SAM" id="MobiDB-lite"/>
    </source>
</evidence>
<keyword evidence="4 5" id="KW-0520">NAD</keyword>
<feature type="domain" description="Pyridine nucleotide-disulphide oxidoreductase dimerisation" evidence="8">
    <location>
        <begin position="379"/>
        <end position="484"/>
    </location>
</feature>
<feature type="region of interest" description="Disordered" evidence="7">
    <location>
        <begin position="263"/>
        <end position="282"/>
    </location>
</feature>
<feature type="disulfide bond" description="Redox-active" evidence="6">
    <location>
        <begin position="67"/>
        <end position="72"/>
    </location>
</feature>
<sequence length="504" mass="52546">MNSDAPSTAPSPSETSLSTARNRDPDLEVDVIVIGAGPVGENVAQYAIESTGLSAAIVEGELLGGECSYWACIPSKALLRPIDVQATAANLPGVSTPRVEVDELLARRDTWVSEYDDSGQAQWAEGAGIHVVRGHGRLGGERTVIVARADGADREQVLRARLAVVIATGSEAVIPDVFAQLAPWTSRDATGVREVPSSLLIIGGGVVASEAATWMRALGSEVTMLVRGESLLRGVEPEAARFVQKDLENAGVRVVTGAEVREAKRPDAKATGTGRVHGGSVQVSSSAGDFTAAEVLVATGRRPRLDDVGLEPLGLSADDVSGGALPDWLHAVGDASGEAPLTHWGKYRARVIGEEIRDAALADTEPTPPPAPAADGRAVPQVVFTDPQVASVGLTEAQAQDAGFETEVAQVPYNGAAGSSLLRDDADGIAKIVVDARTHHLLGATFAGPDAAEVVHAATVAIVGEIPTEVLRHAVPSFPTVAELWLRLLEELPREFRRAGEVRG</sequence>
<evidence type="ECO:0000256" key="2">
    <source>
        <dbReference type="ARBA" id="ARBA00022630"/>
    </source>
</evidence>
<feature type="binding site" evidence="5">
    <location>
        <position position="136"/>
    </location>
    <ligand>
        <name>FAD</name>
        <dbReference type="ChEBI" id="CHEBI:57692"/>
    </ligand>
</feature>
<dbReference type="GO" id="GO:0004148">
    <property type="term" value="F:dihydrolipoyl dehydrogenase (NADH) activity"/>
    <property type="evidence" value="ECO:0007669"/>
    <property type="project" value="TreeGrafter"/>
</dbReference>
<proteinExistence type="inferred from homology"/>